<dbReference type="CDD" id="cd02440">
    <property type="entry name" value="AdoMet_MTases"/>
    <property type="match status" value="1"/>
</dbReference>
<dbReference type="OrthoDB" id="9800643at2"/>
<dbReference type="InterPro" id="IPR050320">
    <property type="entry name" value="N5-glutamine_MTase"/>
</dbReference>
<feature type="domain" description="Release factor glutamine methyltransferase N-terminal" evidence="7">
    <location>
        <begin position="13"/>
        <end position="82"/>
    </location>
</feature>
<evidence type="ECO:0000256" key="2">
    <source>
        <dbReference type="ARBA" id="ARBA00022679"/>
    </source>
</evidence>
<feature type="binding site" evidence="5">
    <location>
        <begin position="127"/>
        <end position="131"/>
    </location>
    <ligand>
        <name>S-adenosyl-L-methionine</name>
        <dbReference type="ChEBI" id="CHEBI:59789"/>
    </ligand>
</feature>
<dbReference type="EMBL" id="FOTS01000011">
    <property type="protein sequence ID" value="SFL63171.1"/>
    <property type="molecule type" value="Genomic_DNA"/>
</dbReference>
<dbReference type="GO" id="GO:0032259">
    <property type="term" value="P:methylation"/>
    <property type="evidence" value="ECO:0007669"/>
    <property type="project" value="UniProtKB-KW"/>
</dbReference>
<evidence type="ECO:0000256" key="5">
    <source>
        <dbReference type="HAMAP-Rule" id="MF_02126"/>
    </source>
</evidence>
<comment type="similarity">
    <text evidence="5">Belongs to the protein N5-glutamine methyltransferase family. PrmC subfamily.</text>
</comment>
<dbReference type="EC" id="2.1.1.297" evidence="5"/>
<dbReference type="GO" id="GO:0102559">
    <property type="term" value="F:peptide chain release factor N(5)-glutamine methyltransferase activity"/>
    <property type="evidence" value="ECO:0007669"/>
    <property type="project" value="UniProtKB-EC"/>
</dbReference>
<comment type="function">
    <text evidence="5">Methylates the class 1 translation termination release factors RF1/PrfA and RF2/PrfB on the glutamine residue of the universally conserved GGQ motif.</text>
</comment>
<keyword evidence="1 5" id="KW-0489">Methyltransferase</keyword>
<dbReference type="Pfam" id="PF05175">
    <property type="entry name" value="MTS"/>
    <property type="match status" value="1"/>
</dbReference>
<feature type="domain" description="Methyltransferase small" evidence="6">
    <location>
        <begin position="116"/>
        <end position="197"/>
    </location>
</feature>
<dbReference type="SUPFAM" id="SSF53335">
    <property type="entry name" value="S-adenosyl-L-methionine-dependent methyltransferases"/>
    <property type="match status" value="1"/>
</dbReference>
<accession>A0A1I4JAD3</accession>
<evidence type="ECO:0000313" key="9">
    <source>
        <dbReference type="Proteomes" id="UP000199520"/>
    </source>
</evidence>
<feature type="binding site" evidence="5">
    <location>
        <position position="150"/>
    </location>
    <ligand>
        <name>S-adenosyl-L-methionine</name>
        <dbReference type="ChEBI" id="CHEBI:59789"/>
    </ligand>
</feature>
<keyword evidence="3 5" id="KW-0949">S-adenosyl-L-methionine</keyword>
<dbReference type="InterPro" id="IPR002052">
    <property type="entry name" value="DNA_methylase_N6_adenine_CS"/>
</dbReference>
<proteinExistence type="inferred from homology"/>
<dbReference type="InterPro" id="IPR040758">
    <property type="entry name" value="PrmC_N"/>
</dbReference>
<keyword evidence="9" id="KW-1185">Reference proteome</keyword>
<dbReference type="RefSeq" id="WP_090934891.1">
    <property type="nucleotide sequence ID" value="NZ_FOTS01000011.1"/>
</dbReference>
<keyword evidence="2 5" id="KW-0808">Transferase</keyword>
<evidence type="ECO:0000256" key="1">
    <source>
        <dbReference type="ARBA" id="ARBA00022603"/>
    </source>
</evidence>
<evidence type="ECO:0000259" key="7">
    <source>
        <dbReference type="Pfam" id="PF17827"/>
    </source>
</evidence>
<dbReference type="HAMAP" id="MF_02126">
    <property type="entry name" value="RF_methyltr_PrmC"/>
    <property type="match status" value="1"/>
</dbReference>
<organism evidence="8 9">
    <name type="scientific">Pelosinus propionicus DSM 13327</name>
    <dbReference type="NCBI Taxonomy" id="1123291"/>
    <lineage>
        <taxon>Bacteria</taxon>
        <taxon>Bacillati</taxon>
        <taxon>Bacillota</taxon>
        <taxon>Negativicutes</taxon>
        <taxon>Selenomonadales</taxon>
        <taxon>Sporomusaceae</taxon>
        <taxon>Pelosinus</taxon>
    </lineage>
</organism>
<dbReference type="PANTHER" id="PTHR18895:SF74">
    <property type="entry name" value="MTRF1L RELEASE FACTOR GLUTAMINE METHYLTRANSFERASE"/>
    <property type="match status" value="1"/>
</dbReference>
<dbReference type="InterPro" id="IPR019874">
    <property type="entry name" value="RF_methyltr_PrmC"/>
</dbReference>
<evidence type="ECO:0000259" key="6">
    <source>
        <dbReference type="Pfam" id="PF05175"/>
    </source>
</evidence>
<dbReference type="Pfam" id="PF17827">
    <property type="entry name" value="PrmC_N"/>
    <property type="match status" value="1"/>
</dbReference>
<sequence length="288" mass="32070">MADKKEVWTVQAILNWTRQYFLDKGVENPRLDAEVLLSHILKKERLYLYVHFDQPLEDKELAAFRIAVKQRAARLPVAYIIGSKEFMGLDFEVTPAVLIPRPDTEILVEAAIKRLARVDEPCILDLGTGSGAVCISLLKNLPTARGITVDISSEALIVAKRNAAKHQIEQRLTFYEGNLFVPVKSEKFKAILSNPPYIPSGDIAGLTPEVRQEPNLALAGGEDGLDFYRRIIQEGKEYLTDNGFIAMEVGIGQARLVADLAEKTGYYKVSDIIKDYGGIERVVVLEGL</sequence>
<evidence type="ECO:0000256" key="4">
    <source>
        <dbReference type="ARBA" id="ARBA00048391"/>
    </source>
</evidence>
<dbReference type="AlphaFoldDB" id="A0A1I4JAD3"/>
<feature type="binding site" evidence="5">
    <location>
        <position position="194"/>
    </location>
    <ligand>
        <name>S-adenosyl-L-methionine</name>
        <dbReference type="ChEBI" id="CHEBI:59789"/>
    </ligand>
</feature>
<dbReference type="GO" id="GO:0003676">
    <property type="term" value="F:nucleic acid binding"/>
    <property type="evidence" value="ECO:0007669"/>
    <property type="project" value="InterPro"/>
</dbReference>
<dbReference type="InterPro" id="IPR007848">
    <property type="entry name" value="Small_mtfrase_dom"/>
</dbReference>
<dbReference type="NCBIfam" id="TIGR00536">
    <property type="entry name" value="hemK_fam"/>
    <property type="match status" value="1"/>
</dbReference>
<name>A0A1I4JAD3_9FIRM</name>
<dbReference type="Gene3D" id="1.10.8.10">
    <property type="entry name" value="DNA helicase RuvA subunit, C-terminal domain"/>
    <property type="match status" value="1"/>
</dbReference>
<dbReference type="NCBIfam" id="TIGR03534">
    <property type="entry name" value="RF_mod_PrmC"/>
    <property type="match status" value="1"/>
</dbReference>
<comment type="caution">
    <text evidence="5">Lacks conserved residue(s) required for the propagation of feature annotation.</text>
</comment>
<dbReference type="Gene3D" id="3.40.50.150">
    <property type="entry name" value="Vaccinia Virus protein VP39"/>
    <property type="match status" value="1"/>
</dbReference>
<evidence type="ECO:0000256" key="3">
    <source>
        <dbReference type="ARBA" id="ARBA00022691"/>
    </source>
</evidence>
<dbReference type="PROSITE" id="PS00092">
    <property type="entry name" value="N6_MTASE"/>
    <property type="match status" value="1"/>
</dbReference>
<evidence type="ECO:0000313" key="8">
    <source>
        <dbReference type="EMBL" id="SFL63171.1"/>
    </source>
</evidence>
<feature type="binding site" evidence="5">
    <location>
        <begin position="194"/>
        <end position="197"/>
    </location>
    <ligand>
        <name>substrate</name>
    </ligand>
</feature>
<dbReference type="Proteomes" id="UP000199520">
    <property type="component" value="Unassembled WGS sequence"/>
</dbReference>
<gene>
    <name evidence="5" type="primary">prmC</name>
    <name evidence="8" type="ORF">SAMN04490355_101194</name>
</gene>
<dbReference type="InterPro" id="IPR029063">
    <property type="entry name" value="SAM-dependent_MTases_sf"/>
</dbReference>
<comment type="catalytic activity">
    <reaction evidence="4 5">
        <text>L-glutaminyl-[peptide chain release factor] + S-adenosyl-L-methionine = N(5)-methyl-L-glutaminyl-[peptide chain release factor] + S-adenosyl-L-homocysteine + H(+)</text>
        <dbReference type="Rhea" id="RHEA:42896"/>
        <dbReference type="Rhea" id="RHEA-COMP:10271"/>
        <dbReference type="Rhea" id="RHEA-COMP:10272"/>
        <dbReference type="ChEBI" id="CHEBI:15378"/>
        <dbReference type="ChEBI" id="CHEBI:30011"/>
        <dbReference type="ChEBI" id="CHEBI:57856"/>
        <dbReference type="ChEBI" id="CHEBI:59789"/>
        <dbReference type="ChEBI" id="CHEBI:61891"/>
        <dbReference type="EC" id="2.1.1.297"/>
    </reaction>
</comment>
<protein>
    <recommendedName>
        <fullName evidence="5">Release factor glutamine methyltransferase</fullName>
        <shortName evidence="5">RF MTase</shortName>
        <ecNumber evidence="5">2.1.1.297</ecNumber>
    </recommendedName>
    <alternativeName>
        <fullName evidence="5">N5-glutamine methyltransferase PrmC</fullName>
    </alternativeName>
    <alternativeName>
        <fullName evidence="5">Protein-(glutamine-N5) MTase PrmC</fullName>
    </alternativeName>
    <alternativeName>
        <fullName evidence="5">Protein-glutamine N-methyltransferase PrmC</fullName>
    </alternativeName>
</protein>
<dbReference type="InterPro" id="IPR004556">
    <property type="entry name" value="HemK-like"/>
</dbReference>
<reference evidence="9" key="1">
    <citation type="submission" date="2016-10" db="EMBL/GenBank/DDBJ databases">
        <authorList>
            <person name="Varghese N."/>
            <person name="Submissions S."/>
        </authorList>
    </citation>
    <scope>NUCLEOTIDE SEQUENCE [LARGE SCALE GENOMIC DNA]</scope>
    <source>
        <strain evidence="9">DSM 13327</strain>
    </source>
</reference>
<dbReference type="PANTHER" id="PTHR18895">
    <property type="entry name" value="HEMK METHYLTRANSFERASE"/>
    <property type="match status" value="1"/>
</dbReference>
<dbReference type="STRING" id="1123291.SAMN04490355_101194"/>